<evidence type="ECO:0000259" key="5">
    <source>
        <dbReference type="Pfam" id="PF25917"/>
    </source>
</evidence>
<evidence type="ECO:0000256" key="3">
    <source>
        <dbReference type="SAM" id="MobiDB-lite"/>
    </source>
</evidence>
<proteinExistence type="predicted"/>
<feature type="region of interest" description="Disordered" evidence="3">
    <location>
        <begin position="358"/>
        <end position="398"/>
    </location>
</feature>
<dbReference type="Gene3D" id="2.40.30.170">
    <property type="match status" value="1"/>
</dbReference>
<dbReference type="Pfam" id="PF25917">
    <property type="entry name" value="BSH_RND"/>
    <property type="match status" value="1"/>
</dbReference>
<comment type="caution">
    <text evidence="6">The sequence shown here is derived from an EMBL/GenBank/DDBJ whole genome shotgun (WGS) entry which is preliminary data.</text>
</comment>
<feature type="chain" id="PRO_5038911370" evidence="4">
    <location>
        <begin position="25"/>
        <end position="398"/>
    </location>
</feature>
<name>A0A9D1LS56_9FIRM</name>
<feature type="compositionally biased region" description="Low complexity" evidence="3">
    <location>
        <begin position="374"/>
        <end position="398"/>
    </location>
</feature>
<dbReference type="Proteomes" id="UP000824123">
    <property type="component" value="Unassembled WGS sequence"/>
</dbReference>
<dbReference type="InterPro" id="IPR011053">
    <property type="entry name" value="Single_hybrid_motif"/>
</dbReference>
<keyword evidence="4" id="KW-0732">Signal</keyword>
<dbReference type="AlphaFoldDB" id="A0A9D1LS56"/>
<dbReference type="InterPro" id="IPR058625">
    <property type="entry name" value="MdtA-like_BSH"/>
</dbReference>
<feature type="signal peptide" evidence="4">
    <location>
        <begin position="1"/>
        <end position="24"/>
    </location>
</feature>
<gene>
    <name evidence="6" type="ORF">IAC59_07005</name>
</gene>
<dbReference type="InterPro" id="IPR050465">
    <property type="entry name" value="UPF0194_transport"/>
</dbReference>
<dbReference type="PANTHER" id="PTHR32347">
    <property type="entry name" value="EFFLUX SYSTEM COMPONENT YKNX-RELATED"/>
    <property type="match status" value="1"/>
</dbReference>
<evidence type="ECO:0000256" key="1">
    <source>
        <dbReference type="ARBA" id="ARBA00004196"/>
    </source>
</evidence>
<reference evidence="6" key="1">
    <citation type="submission" date="2020-10" db="EMBL/GenBank/DDBJ databases">
        <authorList>
            <person name="Gilroy R."/>
        </authorList>
    </citation>
    <scope>NUCLEOTIDE SEQUENCE</scope>
    <source>
        <strain evidence="6">ChiSxjej2B14-8506</strain>
    </source>
</reference>
<dbReference type="GO" id="GO:0030313">
    <property type="term" value="C:cell envelope"/>
    <property type="evidence" value="ECO:0007669"/>
    <property type="project" value="UniProtKB-SubCell"/>
</dbReference>
<evidence type="ECO:0000256" key="4">
    <source>
        <dbReference type="SAM" id="SignalP"/>
    </source>
</evidence>
<evidence type="ECO:0000313" key="6">
    <source>
        <dbReference type="EMBL" id="HIU46992.1"/>
    </source>
</evidence>
<sequence length="398" mass="41222">MNAKKLFSLTLAAALALSAPTALADTISFEGEVAASYTVEVFADVGGTADALNVSVGEAVTAGAPIVTLKTTSVYAQQSGTVTGVFAQPGDSAQTVGERYGAVLYIEPDSAYTIAASTEKAYNSTETKYVHVGEHVYLSCYSDGDHTGEGRIISVSGTDFTVEVTSGEFLVGETVSVYREDDYSSSSRIGRGDLSRSNPIAVTGTGSVVSLAVSDGDTVERGDLLFETLEGAFDGLYMSGCEVTSPIDGYVAALNTAVGATVAENSSVATLYPTDAMRIEASVLESDLGSIAVGDAVTIELNWNQDDEVSYPGTVTMISAIADQTATEGEASYTVYIDFTPDADTRYGMQALITTVDTDDEIASSDESDSGTTQADSDSSESQASSDDAEANSDAPQQ</sequence>
<comment type="subcellular location">
    <subcellularLocation>
        <location evidence="1">Cell envelope</location>
    </subcellularLocation>
</comment>
<feature type="domain" description="Multidrug resistance protein MdtA-like barrel-sandwich hybrid" evidence="5">
    <location>
        <begin position="206"/>
        <end position="267"/>
    </location>
</feature>
<keyword evidence="2" id="KW-0175">Coiled coil</keyword>
<protein>
    <submittedName>
        <fullName evidence="6">HlyD family efflux transporter periplasmic adaptor subunit</fullName>
    </submittedName>
</protein>
<dbReference type="SUPFAM" id="SSF51230">
    <property type="entry name" value="Single hybrid motif"/>
    <property type="match status" value="1"/>
</dbReference>
<reference evidence="6" key="2">
    <citation type="journal article" date="2021" name="PeerJ">
        <title>Extensive microbial diversity within the chicken gut microbiome revealed by metagenomics and culture.</title>
        <authorList>
            <person name="Gilroy R."/>
            <person name="Ravi A."/>
            <person name="Getino M."/>
            <person name="Pursley I."/>
            <person name="Horton D.L."/>
            <person name="Alikhan N.F."/>
            <person name="Baker D."/>
            <person name="Gharbi K."/>
            <person name="Hall N."/>
            <person name="Watson M."/>
            <person name="Adriaenssens E.M."/>
            <person name="Foster-Nyarko E."/>
            <person name="Jarju S."/>
            <person name="Secka A."/>
            <person name="Antonio M."/>
            <person name="Oren A."/>
            <person name="Chaudhuri R.R."/>
            <person name="La Ragione R."/>
            <person name="Hildebrand F."/>
            <person name="Pallen M.J."/>
        </authorList>
    </citation>
    <scope>NUCLEOTIDE SEQUENCE</scope>
    <source>
        <strain evidence="6">ChiSxjej2B14-8506</strain>
    </source>
</reference>
<organism evidence="6 7">
    <name type="scientific">Candidatus Fimadaptatus faecigallinarum</name>
    <dbReference type="NCBI Taxonomy" id="2840814"/>
    <lineage>
        <taxon>Bacteria</taxon>
        <taxon>Bacillati</taxon>
        <taxon>Bacillota</taxon>
        <taxon>Clostridia</taxon>
        <taxon>Eubacteriales</taxon>
        <taxon>Candidatus Fimadaptatus</taxon>
    </lineage>
</organism>
<accession>A0A9D1LS56</accession>
<feature type="compositionally biased region" description="Acidic residues" evidence="3">
    <location>
        <begin position="358"/>
        <end position="369"/>
    </location>
</feature>
<dbReference type="Gene3D" id="2.40.50.100">
    <property type="match status" value="2"/>
</dbReference>
<evidence type="ECO:0000313" key="7">
    <source>
        <dbReference type="Proteomes" id="UP000824123"/>
    </source>
</evidence>
<evidence type="ECO:0000256" key="2">
    <source>
        <dbReference type="ARBA" id="ARBA00023054"/>
    </source>
</evidence>
<dbReference type="PANTHER" id="PTHR32347:SF23">
    <property type="entry name" value="BLL5650 PROTEIN"/>
    <property type="match status" value="1"/>
</dbReference>
<dbReference type="EMBL" id="DVNK01000041">
    <property type="protein sequence ID" value="HIU46992.1"/>
    <property type="molecule type" value="Genomic_DNA"/>
</dbReference>